<dbReference type="EMBL" id="OMOD01000155">
    <property type="protein sequence ID" value="SPF45469.1"/>
    <property type="molecule type" value="Genomic_DNA"/>
</dbReference>
<evidence type="ECO:0000313" key="1">
    <source>
        <dbReference type="EMBL" id="SPF45469.1"/>
    </source>
</evidence>
<accession>A0A2U3L105</accession>
<reference evidence="2" key="1">
    <citation type="submission" date="2018-02" db="EMBL/GenBank/DDBJ databases">
        <authorList>
            <person name="Hausmann B."/>
        </authorList>
    </citation>
    <scope>NUCLEOTIDE SEQUENCE [LARGE SCALE GENOMIC DNA]</scope>
    <source>
        <strain evidence="2">Peat soil MAG SbA1</strain>
    </source>
</reference>
<name>A0A2U3L105_9BACT</name>
<gene>
    <name evidence="1" type="ORF">SBA1_60023</name>
</gene>
<organism evidence="1 2">
    <name type="scientific">Candidatus Sulfotelmatobacter kueseliae</name>
    <dbReference type="NCBI Taxonomy" id="2042962"/>
    <lineage>
        <taxon>Bacteria</taxon>
        <taxon>Pseudomonadati</taxon>
        <taxon>Acidobacteriota</taxon>
        <taxon>Terriglobia</taxon>
        <taxon>Terriglobales</taxon>
        <taxon>Candidatus Korobacteraceae</taxon>
        <taxon>Candidatus Sulfotelmatobacter</taxon>
    </lineage>
</organism>
<proteinExistence type="predicted"/>
<dbReference type="AlphaFoldDB" id="A0A2U3L105"/>
<sequence length="65" mass="6954">MRPSRFLRASRGEILLVHLQPSHPKGTSSVIPLPVGNCPMVNLLLPIGRVGSDFSTLVLAPIIAL</sequence>
<evidence type="ECO:0000313" key="2">
    <source>
        <dbReference type="Proteomes" id="UP000238701"/>
    </source>
</evidence>
<protein>
    <submittedName>
        <fullName evidence="1">Uncharacterized protein</fullName>
    </submittedName>
</protein>
<dbReference type="Proteomes" id="UP000238701">
    <property type="component" value="Unassembled WGS sequence"/>
</dbReference>